<dbReference type="InterPro" id="IPR041677">
    <property type="entry name" value="DNA2/NAM7_AAA_11"/>
</dbReference>
<evidence type="ECO:0000256" key="1">
    <source>
        <dbReference type="SAM" id="MobiDB-lite"/>
    </source>
</evidence>
<feature type="region of interest" description="Disordered" evidence="1">
    <location>
        <begin position="1"/>
        <end position="26"/>
    </location>
</feature>
<dbReference type="GO" id="GO:0031048">
    <property type="term" value="P:regulatory ncRNA-mediated heterochromatin formation"/>
    <property type="evidence" value="ECO:0007669"/>
    <property type="project" value="TreeGrafter"/>
</dbReference>
<accession>A0A812ZAC0</accession>
<dbReference type="Proteomes" id="UP000601435">
    <property type="component" value="Unassembled WGS sequence"/>
</dbReference>
<feature type="domain" description="DNA2/NAM7 helicase-like C-terminal" evidence="3">
    <location>
        <begin position="1638"/>
        <end position="1698"/>
    </location>
</feature>
<feature type="compositionally biased region" description="Polar residues" evidence="1">
    <location>
        <begin position="2085"/>
        <end position="2095"/>
    </location>
</feature>
<dbReference type="InterPro" id="IPR027417">
    <property type="entry name" value="P-loop_NTPase"/>
</dbReference>
<dbReference type="GO" id="GO:0031380">
    <property type="term" value="C:nuclear RNA-directed RNA polymerase complex"/>
    <property type="evidence" value="ECO:0007669"/>
    <property type="project" value="TreeGrafter"/>
</dbReference>
<evidence type="ECO:0000259" key="2">
    <source>
        <dbReference type="Pfam" id="PF13086"/>
    </source>
</evidence>
<dbReference type="Gene3D" id="3.40.50.300">
    <property type="entry name" value="P-loop containing nucleotide triphosphate hydrolases"/>
    <property type="match status" value="3"/>
</dbReference>
<dbReference type="InterPro" id="IPR041679">
    <property type="entry name" value="DNA2/NAM7-like_C"/>
</dbReference>
<dbReference type="PANTHER" id="PTHR10887">
    <property type="entry name" value="DNA2/NAM7 HELICASE FAMILY"/>
    <property type="match status" value="1"/>
</dbReference>
<evidence type="ECO:0000313" key="5">
    <source>
        <dbReference type="Proteomes" id="UP000601435"/>
    </source>
</evidence>
<dbReference type="Pfam" id="PF13087">
    <property type="entry name" value="AAA_12"/>
    <property type="match status" value="2"/>
</dbReference>
<dbReference type="EMBL" id="CAJNJA010046419">
    <property type="protein sequence ID" value="CAE7817119.1"/>
    <property type="molecule type" value="Genomic_DNA"/>
</dbReference>
<evidence type="ECO:0000313" key="4">
    <source>
        <dbReference type="EMBL" id="CAE7817119.1"/>
    </source>
</evidence>
<dbReference type="PANTHER" id="PTHR10887:SF341">
    <property type="entry name" value="NFX1-TYPE ZINC FINGER-CONTAINING PROTEIN 1"/>
    <property type="match status" value="1"/>
</dbReference>
<feature type="region of interest" description="Disordered" evidence="1">
    <location>
        <begin position="2044"/>
        <end position="2144"/>
    </location>
</feature>
<dbReference type="SUPFAM" id="SSF52540">
    <property type="entry name" value="P-loop containing nucleoside triphosphate hydrolases"/>
    <property type="match status" value="1"/>
</dbReference>
<sequence length="2144" mass="237795">MDPQWSALADVPGNGIDLPSGAGTPERQIAQEPHDMETSTELPKHKRAFCAERVYAEQVMHEHIDLRARPPPCIEQRPVKAVSFTHARVSQQFKNGLSLAKLLGDLRRGRVNPAVDSRLQLDVCQLRGKIRSLNNRRLWVLKEFQREQDEKGSKICVSVNVHPLCRGTAKFIQDLCQARTSSTSQPAVHPEAREARATLRDISIEREGVRDWALLEFAEIQSQVPVSDLTCIGAAPQPEAKRRRISHAAPSAAGLRQDTADVRDCFSGSVVDVVKFGSKLHVVDRELFNTLEGFQFRRVEKVRVIPMCPWTSKLVLANSSRNDGKSVEVRGAIAQDGEWTLGHIVELLLELANHLWQSPQAPRIFQILAASRLLGERCALISAMRSPERPLQTSQSIWPFLQHLMKVQPYSFQRAVPACRYLCRTSAGALDSTNVLGTEQLLNLVSSASNVLASGQADVTDASWDCMPLVPSSKELRTQKTNILPDGRRRYTTSRMLPVVRQVGGYKSLGAYLDTYFRLLREDCTAAIRNSLADVRDHGKEADAVNKDSNAFRATLEGFTVGHGQEGVVDSRIKVVLKIEPMLTRARWELRAAKCFMSGNLIACVCNEDFDHPIWMLAARRELNRSSGIVALDFYADARSSSQASMEAGQVAYIWSATKLTLVASPTYFRSFEPILRRLQATEEVGLPFQEELVHCKTAEKRPLSLCAADAVDRSLVFSGPELHSDVSYQLVGISAPTEMRAWTLGKQITICCPSGRSLFDISWNDLFKKFRIRNLAGHQILVVSGEQPDLATGSGDEAGDEASAVANVIQSGAEAHVPVCCDVVCQLQAAQHALHCRVSLIQGPPGTGKTFIGYKLLQMLVKKSRVLVLTYKNHALDDFLQHCVEGQYTQTMARVGRNSADSAELQACNLRSLKKKLAKPLDKAWQDPAMKELRTHIFQSKVDVKGRQSELLSDARFNMAVGGPDLIKPELQAMEKFRNRGVHSVSWMVILGRRKQVNAWKGILYGRYPRLIRSSAAFAVISSFNFAEIPQEGAGMSSGFGGDWTDIETSSEIGRMTLSFQSAQQLAELANSQPAPWHVGFTALHSEDLPRMLHSEVQLDALDWQEDPLETSRLQQEWYPDQDMVAEAASMLFSEAGLTLPEDSDQVMGAHGYETVQVQTAEEWETVVRALSSNNQLQHPISLRMDTRLEKGWVLREMMDPATGGMLPVQTPEHLPVNLCFEADDEAERELQAEIEAERGNGPSDGGEGLSKDEWRAMVSRLPSFQQWQRNIRMEHLPKEGAAQTGTNSGDRAIWDAPNLFQLSKLNRARLVAQHIAQQAASRRQDLEVALTTLTQACEEEESTDVAMSARVLKDKRIVGMTITGASINSALISQLKPDVVLVEEAAEVLEPQILAVLGPWVKHLIMIGDHRQLPPPVETYALRLNNLFDVSMMERLLENGLPNVELQAQGRMLPGLSKLLKSIYPHLKDNTMVTSKLVAPACVASEVFFWHCPHPEEEGERSHVNKRECDRAVQLARFFISQGYKPKQITVLAPYQGQVALIKNTLREEIPKFLAEMGQEQHLSPFTAHIDPVLLKRGNRVDITSATVRQERVYPVDGQSAQPGCYRATLTGTHHASAKDDFVEVRLVPDAVQPDQMPEVSSIDRYQGAENDIVIVSLVRSNQQNRLGFLGTDDGKNRMCVAQSRARCGMYFIGNEVCLRTSPHWCEFLDKLQERGCVGSKFPQGCPRHRHVQNDALEAEDVCTTQSAVCGVLCGAQFACGIQTHTCKRPCHPEEDGDSHSASKCDHICALVFNCSESPNHEFQLPCRERTKHKFCPYKEPLCCRRFASHKLTRKCGQEKEDVLRSCEKRCESKLGCGHFCPKKCFEPCIQEAECVEKKYFDCPNFPQKHSKMQLACNSTPEQVASGCTDRCSRKLSCGHYCPNKCGEPCATTCQRRCGARLACGHACSRRCGEECKCEAKCERELPCGHLCQKKCSDCSGAHDLPICMERCSRKLSCGHLCGRLCSEPCGQVCLGCDVSREQPPAEEAIHGIIRKAFEASLKDVPTAKPQTKARPATKPMPRPAGSAGTGDQARPPPKARPTTKSMPQQPRATTDEDDVIVLSSSSARGFGSNASRQGGGGKGHSGGQLEVRPELKRKRPS</sequence>
<feature type="domain" description="DNA2/NAM7 helicase helicase" evidence="2">
    <location>
        <begin position="1310"/>
        <end position="1419"/>
    </location>
</feature>
<keyword evidence="5" id="KW-1185">Reference proteome</keyword>
<gene>
    <name evidence="4" type="primary">ZNFX1</name>
    <name evidence="4" type="ORF">SNEC2469_LOCUS24259</name>
</gene>
<dbReference type="GO" id="GO:0004386">
    <property type="term" value="F:helicase activity"/>
    <property type="evidence" value="ECO:0007669"/>
    <property type="project" value="InterPro"/>
</dbReference>
<proteinExistence type="predicted"/>
<evidence type="ECO:0000259" key="3">
    <source>
        <dbReference type="Pfam" id="PF13087"/>
    </source>
</evidence>
<feature type="compositionally biased region" description="Polar residues" evidence="1">
    <location>
        <begin position="2105"/>
        <end position="2119"/>
    </location>
</feature>
<name>A0A812ZAC0_9DINO</name>
<reference evidence="4" key="1">
    <citation type="submission" date="2021-02" db="EMBL/GenBank/DDBJ databases">
        <authorList>
            <person name="Dougan E. K."/>
            <person name="Rhodes N."/>
            <person name="Thang M."/>
            <person name="Chan C."/>
        </authorList>
    </citation>
    <scope>NUCLEOTIDE SEQUENCE</scope>
</reference>
<dbReference type="OrthoDB" id="2423195at2759"/>
<comment type="caution">
    <text evidence="4">The sequence shown here is derived from an EMBL/GenBank/DDBJ whole genome shotgun (WGS) entry which is preliminary data.</text>
</comment>
<dbReference type="CDD" id="cd18808">
    <property type="entry name" value="SF1_C_Upf1"/>
    <property type="match status" value="1"/>
</dbReference>
<protein>
    <submittedName>
        <fullName evidence="4">ZNFX1 protein</fullName>
    </submittedName>
</protein>
<feature type="domain" description="DNA2/NAM7 helicase-like C-terminal" evidence="3">
    <location>
        <begin position="1431"/>
        <end position="1552"/>
    </location>
</feature>
<feature type="compositionally biased region" description="Gly residues" evidence="1">
    <location>
        <begin position="2120"/>
        <end position="2129"/>
    </location>
</feature>
<dbReference type="Pfam" id="PF13086">
    <property type="entry name" value="AAA_11"/>
    <property type="match status" value="2"/>
</dbReference>
<feature type="domain" description="DNA2/NAM7 helicase helicase" evidence="2">
    <location>
        <begin position="827"/>
        <end position="920"/>
    </location>
</feature>
<dbReference type="InterPro" id="IPR045055">
    <property type="entry name" value="DNA2/NAM7-like"/>
</dbReference>
<organism evidence="4 5">
    <name type="scientific">Symbiodinium necroappetens</name>
    <dbReference type="NCBI Taxonomy" id="1628268"/>
    <lineage>
        <taxon>Eukaryota</taxon>
        <taxon>Sar</taxon>
        <taxon>Alveolata</taxon>
        <taxon>Dinophyceae</taxon>
        <taxon>Suessiales</taxon>
        <taxon>Symbiodiniaceae</taxon>
        <taxon>Symbiodinium</taxon>
    </lineage>
</organism>
<dbReference type="CDD" id="cd06008">
    <property type="entry name" value="NF-X1-zinc-finger"/>
    <property type="match status" value="1"/>
</dbReference>
<dbReference type="InterPro" id="IPR047187">
    <property type="entry name" value="SF1_C_Upf1"/>
</dbReference>